<keyword evidence="1" id="KW-0416">Keratin</keyword>
<dbReference type="SMART" id="SM01391">
    <property type="entry name" value="Filament"/>
    <property type="match status" value="1"/>
</dbReference>
<sequence length="440" mass="48127">MSAGGSLAGMGSGRNISSFGASQGAGYAIGQGGGFGFGQGGGFGVSQGADFGGSQGGGFRSGYAGGLRSGLGPSFLGSPGGSGGVVPGDSYGPGFRGPVSGGGGYFGGPGPSFPGDYGAPEGLFPGNEKQTMQNLNDRLSTYLEKVRALEAANTDLETKIRDWYEKQITSGTIGPDPDQNKYFETIAELRSKIQSPSIDNAKLVLQIDNARLAADDFRIKYENELYFHQSVQADINGLRRILEEQNMARAELEVQIETMTEELSYLKTNHQEELKELQGQAAGQVNVEIDAAPGVALTKRLKDMRADYEVLTEKNRMEAEQWFIQKSLELKREMTKGVEEVQTTTTEVSEQRRLAQSVETEMQSQLAMKKSIEDSLIETENRYGVQLMQIQLIITTTEEQLSQVRGDMERQKTEYQQLLDIKVRLEREIETYRRLLDEEG</sequence>
<evidence type="ECO:0000256" key="4">
    <source>
        <dbReference type="RuleBase" id="RU000685"/>
    </source>
</evidence>
<evidence type="ECO:0000256" key="1">
    <source>
        <dbReference type="ARBA" id="ARBA00022744"/>
    </source>
</evidence>
<keyword evidence="2 4" id="KW-0403">Intermediate filament</keyword>
<dbReference type="InterPro" id="IPR002957">
    <property type="entry name" value="Keratin_I"/>
</dbReference>
<feature type="coiled-coil region" evidence="5">
    <location>
        <begin position="132"/>
        <end position="166"/>
    </location>
</feature>
<dbReference type="SUPFAM" id="SSF64593">
    <property type="entry name" value="Intermediate filament protein, coiled coil region"/>
    <property type="match status" value="2"/>
</dbReference>
<dbReference type="FunFam" id="1.20.5.170:FF:000002">
    <property type="entry name" value="Type I keratin KA11"/>
    <property type="match status" value="1"/>
</dbReference>
<dbReference type="AlphaFoldDB" id="A0AAV7Q956"/>
<dbReference type="EMBL" id="JANPWB010000010">
    <property type="protein sequence ID" value="KAJ1135752.1"/>
    <property type="molecule type" value="Genomic_DNA"/>
</dbReference>
<dbReference type="Gene3D" id="1.20.5.170">
    <property type="match status" value="1"/>
</dbReference>
<reference evidence="7" key="1">
    <citation type="journal article" date="2022" name="bioRxiv">
        <title>Sequencing and chromosome-scale assembly of the giantPleurodeles waltlgenome.</title>
        <authorList>
            <person name="Brown T."/>
            <person name="Elewa A."/>
            <person name="Iarovenko S."/>
            <person name="Subramanian E."/>
            <person name="Araus A.J."/>
            <person name="Petzold A."/>
            <person name="Susuki M."/>
            <person name="Suzuki K.-i.T."/>
            <person name="Hayashi T."/>
            <person name="Toyoda A."/>
            <person name="Oliveira C."/>
            <person name="Osipova E."/>
            <person name="Leigh N.D."/>
            <person name="Simon A."/>
            <person name="Yun M.H."/>
        </authorList>
    </citation>
    <scope>NUCLEOTIDE SEQUENCE</scope>
    <source>
        <strain evidence="7">20211129_DDA</strain>
        <tissue evidence="7">Liver</tissue>
    </source>
</reference>
<gene>
    <name evidence="7" type="ORF">NDU88_002184</name>
</gene>
<comment type="caution">
    <text evidence="7">The sequence shown here is derived from an EMBL/GenBank/DDBJ whole genome shotgun (WGS) entry which is preliminary data.</text>
</comment>
<dbReference type="GO" id="GO:0005882">
    <property type="term" value="C:intermediate filament"/>
    <property type="evidence" value="ECO:0007669"/>
    <property type="project" value="UniProtKB-KW"/>
</dbReference>
<evidence type="ECO:0000256" key="3">
    <source>
        <dbReference type="ARBA" id="ARBA00023054"/>
    </source>
</evidence>
<dbReference type="PROSITE" id="PS00226">
    <property type="entry name" value="IF_ROD_1"/>
    <property type="match status" value="1"/>
</dbReference>
<feature type="coiled-coil region" evidence="5">
    <location>
        <begin position="394"/>
        <end position="435"/>
    </location>
</feature>
<dbReference type="InterPro" id="IPR039008">
    <property type="entry name" value="IF_rod_dom"/>
</dbReference>
<dbReference type="GO" id="GO:0005198">
    <property type="term" value="F:structural molecule activity"/>
    <property type="evidence" value="ECO:0007669"/>
    <property type="project" value="InterPro"/>
</dbReference>
<keyword evidence="8" id="KW-1185">Reference proteome</keyword>
<dbReference type="PANTHER" id="PTHR23239:SF137">
    <property type="entry name" value="KERATIN, TYPE I CYTOSKELETAL 10"/>
    <property type="match status" value="1"/>
</dbReference>
<comment type="similarity">
    <text evidence="4">Belongs to the intermediate filament family.</text>
</comment>
<dbReference type="PRINTS" id="PR01248">
    <property type="entry name" value="TYPE1KERATIN"/>
</dbReference>
<proteinExistence type="inferred from homology"/>
<name>A0AAV7Q956_PLEWA</name>
<dbReference type="PROSITE" id="PS51842">
    <property type="entry name" value="IF_ROD_2"/>
    <property type="match status" value="1"/>
</dbReference>
<dbReference type="FunFam" id="1.20.5.1160:FF:000002">
    <property type="entry name" value="Type I keratin 10"/>
    <property type="match status" value="1"/>
</dbReference>
<evidence type="ECO:0000256" key="5">
    <source>
        <dbReference type="SAM" id="Coils"/>
    </source>
</evidence>
<dbReference type="Pfam" id="PF00038">
    <property type="entry name" value="Filament"/>
    <property type="match status" value="1"/>
</dbReference>
<evidence type="ECO:0000313" key="8">
    <source>
        <dbReference type="Proteomes" id="UP001066276"/>
    </source>
</evidence>
<organism evidence="7 8">
    <name type="scientific">Pleurodeles waltl</name>
    <name type="common">Iberian ribbed newt</name>
    <dbReference type="NCBI Taxonomy" id="8319"/>
    <lineage>
        <taxon>Eukaryota</taxon>
        <taxon>Metazoa</taxon>
        <taxon>Chordata</taxon>
        <taxon>Craniata</taxon>
        <taxon>Vertebrata</taxon>
        <taxon>Euteleostomi</taxon>
        <taxon>Amphibia</taxon>
        <taxon>Batrachia</taxon>
        <taxon>Caudata</taxon>
        <taxon>Salamandroidea</taxon>
        <taxon>Salamandridae</taxon>
        <taxon>Pleurodelinae</taxon>
        <taxon>Pleurodeles</taxon>
    </lineage>
</organism>
<dbReference type="GO" id="GO:0045109">
    <property type="term" value="P:intermediate filament organization"/>
    <property type="evidence" value="ECO:0007669"/>
    <property type="project" value="TreeGrafter"/>
</dbReference>
<dbReference type="GO" id="GO:0030855">
    <property type="term" value="P:epithelial cell differentiation"/>
    <property type="evidence" value="ECO:0007669"/>
    <property type="project" value="TreeGrafter"/>
</dbReference>
<feature type="domain" description="IF rod" evidence="6">
    <location>
        <begin position="128"/>
        <end position="440"/>
    </location>
</feature>
<dbReference type="Proteomes" id="UP001066276">
    <property type="component" value="Chromosome 6"/>
</dbReference>
<dbReference type="Gene3D" id="1.20.5.1160">
    <property type="entry name" value="Vasodilator-stimulated phosphoprotein"/>
    <property type="match status" value="1"/>
</dbReference>
<keyword evidence="3 5" id="KW-0175">Coiled coil</keyword>
<feature type="coiled-coil region" evidence="5">
    <location>
        <begin position="235"/>
        <end position="269"/>
    </location>
</feature>
<evidence type="ECO:0000256" key="2">
    <source>
        <dbReference type="ARBA" id="ARBA00022754"/>
    </source>
</evidence>
<dbReference type="InterPro" id="IPR018039">
    <property type="entry name" value="IF_conserved"/>
</dbReference>
<evidence type="ECO:0000313" key="7">
    <source>
        <dbReference type="EMBL" id="KAJ1135752.1"/>
    </source>
</evidence>
<dbReference type="PANTHER" id="PTHR23239">
    <property type="entry name" value="INTERMEDIATE FILAMENT"/>
    <property type="match status" value="1"/>
</dbReference>
<accession>A0AAV7Q956</accession>
<dbReference type="Gene3D" id="1.20.5.500">
    <property type="entry name" value="Single helix bin"/>
    <property type="match status" value="1"/>
</dbReference>
<evidence type="ECO:0000259" key="6">
    <source>
        <dbReference type="PROSITE" id="PS51842"/>
    </source>
</evidence>
<protein>
    <recommendedName>
        <fullName evidence="6">IF rod domain-containing protein</fullName>
    </recommendedName>
</protein>